<dbReference type="PANTHER" id="PTHR43132">
    <property type="entry name" value="ARSENICAL RESISTANCE OPERON REPRESSOR ARSR-RELATED"/>
    <property type="match status" value="1"/>
</dbReference>
<name>A0A2R5HF60_9LACT</name>
<sequence length="95" mass="10686">MSETVISQMSELFGVFSNPNRLKILLAIKEAGEMNVSQLEASVSLSQSAISHQLASMRESRILKVEIAGKQRIYRFADKHIEELLEIVIQHMSEA</sequence>
<evidence type="ECO:0000256" key="1">
    <source>
        <dbReference type="ARBA" id="ARBA00023015"/>
    </source>
</evidence>
<dbReference type="PRINTS" id="PR00778">
    <property type="entry name" value="HTHARSR"/>
</dbReference>
<keyword evidence="6" id="KW-1185">Reference proteome</keyword>
<dbReference type="PANTHER" id="PTHR43132:SF2">
    <property type="entry name" value="ARSENICAL RESISTANCE OPERON REPRESSOR ARSR-RELATED"/>
    <property type="match status" value="1"/>
</dbReference>
<dbReference type="Pfam" id="PF01022">
    <property type="entry name" value="HTH_5"/>
    <property type="match status" value="1"/>
</dbReference>
<dbReference type="Proteomes" id="UP000245021">
    <property type="component" value="Unassembled WGS sequence"/>
</dbReference>
<evidence type="ECO:0000256" key="2">
    <source>
        <dbReference type="ARBA" id="ARBA00023125"/>
    </source>
</evidence>
<keyword evidence="3" id="KW-0804">Transcription</keyword>
<dbReference type="CDD" id="cd00090">
    <property type="entry name" value="HTH_ARSR"/>
    <property type="match status" value="1"/>
</dbReference>
<dbReference type="RefSeq" id="WP_109245673.1">
    <property type="nucleotide sequence ID" value="NZ_BFFO01000004.1"/>
</dbReference>
<evidence type="ECO:0000313" key="6">
    <source>
        <dbReference type="Proteomes" id="UP000245021"/>
    </source>
</evidence>
<dbReference type="OrthoDB" id="9794330at2"/>
<dbReference type="SUPFAM" id="SSF46785">
    <property type="entry name" value="Winged helix' DNA-binding domain"/>
    <property type="match status" value="1"/>
</dbReference>
<evidence type="ECO:0000259" key="4">
    <source>
        <dbReference type="PROSITE" id="PS50987"/>
    </source>
</evidence>
<dbReference type="NCBIfam" id="NF033788">
    <property type="entry name" value="HTH_metalloreg"/>
    <property type="match status" value="1"/>
</dbReference>
<comment type="caution">
    <text evidence="5">The sequence shown here is derived from an EMBL/GenBank/DDBJ whole genome shotgun (WGS) entry which is preliminary data.</text>
</comment>
<organism evidence="5 6">
    <name type="scientific">Lactococcus termiticola</name>
    <dbReference type="NCBI Taxonomy" id="2169526"/>
    <lineage>
        <taxon>Bacteria</taxon>
        <taxon>Bacillati</taxon>
        <taxon>Bacillota</taxon>
        <taxon>Bacilli</taxon>
        <taxon>Lactobacillales</taxon>
        <taxon>Streptococcaceae</taxon>
        <taxon>Lactococcus</taxon>
    </lineage>
</organism>
<keyword evidence="1" id="KW-0805">Transcription regulation</keyword>
<proteinExistence type="predicted"/>
<evidence type="ECO:0000256" key="3">
    <source>
        <dbReference type="ARBA" id="ARBA00023163"/>
    </source>
</evidence>
<feature type="domain" description="HTH arsR-type" evidence="4">
    <location>
        <begin position="1"/>
        <end position="95"/>
    </location>
</feature>
<dbReference type="Gene3D" id="1.10.10.10">
    <property type="entry name" value="Winged helix-like DNA-binding domain superfamily/Winged helix DNA-binding domain"/>
    <property type="match status" value="1"/>
</dbReference>
<dbReference type="InterPro" id="IPR001845">
    <property type="entry name" value="HTH_ArsR_DNA-bd_dom"/>
</dbReference>
<reference evidence="5 6" key="1">
    <citation type="journal article" date="2018" name="Genome Announc.">
        <title>Draft Genome Sequence of Lactococcus sp. Strain NtB2 (JCM 32569), Isolated from the Gut of the Higher Termite Nasutitermes takasagoensis.</title>
        <authorList>
            <person name="Noda S."/>
            <person name="Aihara C."/>
            <person name="Yuki M."/>
            <person name="Ohkuma M."/>
        </authorList>
    </citation>
    <scope>NUCLEOTIDE SEQUENCE [LARGE SCALE GENOMIC DNA]</scope>
    <source>
        <strain evidence="5 6">NtB2</strain>
    </source>
</reference>
<dbReference type="InterPro" id="IPR036390">
    <property type="entry name" value="WH_DNA-bd_sf"/>
</dbReference>
<dbReference type="InterPro" id="IPR051011">
    <property type="entry name" value="Metal_resp_trans_reg"/>
</dbReference>
<dbReference type="EMBL" id="BFFO01000004">
    <property type="protein sequence ID" value="GBG96697.1"/>
    <property type="molecule type" value="Genomic_DNA"/>
</dbReference>
<keyword evidence="2" id="KW-0238">DNA-binding</keyword>
<dbReference type="AlphaFoldDB" id="A0A2R5HF60"/>
<evidence type="ECO:0000313" key="5">
    <source>
        <dbReference type="EMBL" id="GBG96697.1"/>
    </source>
</evidence>
<dbReference type="InterPro" id="IPR011991">
    <property type="entry name" value="ArsR-like_HTH"/>
</dbReference>
<dbReference type="GO" id="GO:0003700">
    <property type="term" value="F:DNA-binding transcription factor activity"/>
    <property type="evidence" value="ECO:0007669"/>
    <property type="project" value="InterPro"/>
</dbReference>
<protein>
    <submittedName>
        <fullName evidence="5">ArsR family transcriptional regulator</fullName>
    </submittedName>
</protein>
<gene>
    <name evidence="5" type="primary">arsR_3</name>
    <name evidence="5" type="ORF">NtB2_00821</name>
</gene>
<dbReference type="InterPro" id="IPR036388">
    <property type="entry name" value="WH-like_DNA-bd_sf"/>
</dbReference>
<dbReference type="SMART" id="SM00418">
    <property type="entry name" value="HTH_ARSR"/>
    <property type="match status" value="1"/>
</dbReference>
<accession>A0A2R5HF60</accession>
<dbReference type="PROSITE" id="PS50987">
    <property type="entry name" value="HTH_ARSR_2"/>
    <property type="match status" value="1"/>
</dbReference>
<dbReference type="GO" id="GO:0003677">
    <property type="term" value="F:DNA binding"/>
    <property type="evidence" value="ECO:0007669"/>
    <property type="project" value="UniProtKB-KW"/>
</dbReference>